<dbReference type="PROSITE" id="PS51257">
    <property type="entry name" value="PROKAR_LIPOPROTEIN"/>
    <property type="match status" value="1"/>
</dbReference>
<dbReference type="RefSeq" id="WP_011708988.1">
    <property type="nucleotide sequence ID" value="NZ_BMIX01000006.1"/>
</dbReference>
<accession>A0ABQ1WQE1</accession>
<evidence type="ECO:0000313" key="4">
    <source>
        <dbReference type="Proteomes" id="UP000605733"/>
    </source>
</evidence>
<dbReference type="InterPro" id="IPR036423">
    <property type="entry name" value="SOD-like_Cu/Zn_dom_sf"/>
</dbReference>
<protein>
    <recommendedName>
        <fullName evidence="2">CHRD domain-containing protein</fullName>
    </recommendedName>
</protein>
<evidence type="ECO:0000313" key="3">
    <source>
        <dbReference type="EMBL" id="GGG41261.1"/>
    </source>
</evidence>
<name>A0ABQ1WQE1_9FLAO</name>
<organism evidence="3 4">
    <name type="scientific">Christiangramia forsetii</name>
    <dbReference type="NCBI Taxonomy" id="411153"/>
    <lineage>
        <taxon>Bacteria</taxon>
        <taxon>Pseudomonadati</taxon>
        <taxon>Bacteroidota</taxon>
        <taxon>Flavobacteriia</taxon>
        <taxon>Flavobacteriales</taxon>
        <taxon>Flavobacteriaceae</taxon>
        <taxon>Christiangramia</taxon>
    </lineage>
</organism>
<proteinExistence type="inferred from homology"/>
<comment type="caution">
    <text evidence="3">The sequence shown here is derived from an EMBL/GenBank/DDBJ whole genome shotgun (WGS) entry which is preliminary data.</text>
</comment>
<dbReference type="Gene3D" id="2.60.40.200">
    <property type="entry name" value="Superoxide dismutase, copper/zinc binding domain"/>
    <property type="match status" value="1"/>
</dbReference>
<gene>
    <name evidence="3" type="ORF">GCM10011532_26240</name>
</gene>
<sequence>MKKFGLLVLSVIAFVGCDSDDDTPIDPPFEGETKEFQLSEISDSGVSGTATFTELEDNSVLLELEVEGTEAGDSHPAHIHFNSAAEGGDIAISLEPVDGETGISATEISSLDDGTQIDFETLVSFDGYINIHNSAEDLDTLLAQGDIGENELTGESVSYELATKDVEGISGTATFLERANGEALVVLDLEGTEEGNTHPAHIHMGAVADAPGDIAVTLTSVEGASGMSMSNISETDAEESISYEDLIAYDGYINVHQSAEDLETLIAQGNIGSNQ</sequence>
<dbReference type="Proteomes" id="UP000605733">
    <property type="component" value="Unassembled WGS sequence"/>
</dbReference>
<dbReference type="Pfam" id="PF07452">
    <property type="entry name" value="CHRD"/>
    <property type="match status" value="1"/>
</dbReference>
<reference evidence="4" key="1">
    <citation type="journal article" date="2019" name="Int. J. Syst. Evol. Microbiol.">
        <title>The Global Catalogue of Microorganisms (GCM) 10K type strain sequencing project: providing services to taxonomists for standard genome sequencing and annotation.</title>
        <authorList>
            <consortium name="The Broad Institute Genomics Platform"/>
            <consortium name="The Broad Institute Genome Sequencing Center for Infectious Disease"/>
            <person name="Wu L."/>
            <person name="Ma J."/>
        </authorList>
    </citation>
    <scope>NUCLEOTIDE SEQUENCE [LARGE SCALE GENOMIC DNA]</scope>
    <source>
        <strain evidence="4">CGMCC 1.15422</strain>
    </source>
</reference>
<keyword evidence="4" id="KW-1185">Reference proteome</keyword>
<dbReference type="InterPro" id="IPR010895">
    <property type="entry name" value="CHRD"/>
</dbReference>
<evidence type="ECO:0000256" key="1">
    <source>
        <dbReference type="ARBA" id="ARBA00010457"/>
    </source>
</evidence>
<dbReference type="EMBL" id="BMIX01000006">
    <property type="protein sequence ID" value="GGG41261.1"/>
    <property type="molecule type" value="Genomic_DNA"/>
</dbReference>
<comment type="similarity">
    <text evidence="1">Belongs to the Cu-Zn superoxide dismutase family.</text>
</comment>
<evidence type="ECO:0000259" key="2">
    <source>
        <dbReference type="Pfam" id="PF07452"/>
    </source>
</evidence>
<feature type="domain" description="CHRD" evidence="2">
    <location>
        <begin position="42"/>
        <end position="134"/>
    </location>
</feature>
<dbReference type="SUPFAM" id="SSF49329">
    <property type="entry name" value="Cu,Zn superoxide dismutase-like"/>
    <property type="match status" value="2"/>
</dbReference>